<reference evidence="1" key="1">
    <citation type="journal article" date="2020" name="Cell">
        <title>Large-Scale Comparative Analyses of Tick Genomes Elucidate Their Genetic Diversity and Vector Capacities.</title>
        <authorList>
            <consortium name="Tick Genome and Microbiome Consortium (TIGMIC)"/>
            <person name="Jia N."/>
            <person name="Wang J."/>
            <person name="Shi W."/>
            <person name="Du L."/>
            <person name="Sun Y."/>
            <person name="Zhan W."/>
            <person name="Jiang J.F."/>
            <person name="Wang Q."/>
            <person name="Zhang B."/>
            <person name="Ji P."/>
            <person name="Bell-Sakyi L."/>
            <person name="Cui X.M."/>
            <person name="Yuan T.T."/>
            <person name="Jiang B.G."/>
            <person name="Yang W.F."/>
            <person name="Lam T.T."/>
            <person name="Chang Q.C."/>
            <person name="Ding S.J."/>
            <person name="Wang X.J."/>
            <person name="Zhu J.G."/>
            <person name="Ruan X.D."/>
            <person name="Zhao L."/>
            <person name="Wei J.T."/>
            <person name="Ye R.Z."/>
            <person name="Que T.C."/>
            <person name="Du C.H."/>
            <person name="Zhou Y.H."/>
            <person name="Cheng J.X."/>
            <person name="Dai P.F."/>
            <person name="Guo W.B."/>
            <person name="Han X.H."/>
            <person name="Huang E.J."/>
            <person name="Li L.F."/>
            <person name="Wei W."/>
            <person name="Gao Y.C."/>
            <person name="Liu J.Z."/>
            <person name="Shao H.Z."/>
            <person name="Wang X."/>
            <person name="Wang C.C."/>
            <person name="Yang T.C."/>
            <person name="Huo Q.B."/>
            <person name="Li W."/>
            <person name="Chen H.Y."/>
            <person name="Chen S.E."/>
            <person name="Zhou L.G."/>
            <person name="Ni X.B."/>
            <person name="Tian J.H."/>
            <person name="Sheng Y."/>
            <person name="Liu T."/>
            <person name="Pan Y.S."/>
            <person name="Xia L.Y."/>
            <person name="Li J."/>
            <person name="Zhao F."/>
            <person name="Cao W.C."/>
        </authorList>
    </citation>
    <scope>NUCLEOTIDE SEQUENCE</scope>
    <source>
        <strain evidence="1">Rmic-2018</strain>
    </source>
</reference>
<comment type="caution">
    <text evidence="1">The sequence shown here is derived from an EMBL/GenBank/DDBJ whole genome shotgun (WGS) entry which is preliminary data.</text>
</comment>
<protein>
    <submittedName>
        <fullName evidence="1">Uncharacterized protein</fullName>
    </submittedName>
</protein>
<dbReference type="AlphaFoldDB" id="A0A9J6ERP7"/>
<reference evidence="1" key="2">
    <citation type="submission" date="2021-09" db="EMBL/GenBank/DDBJ databases">
        <authorList>
            <person name="Jia N."/>
            <person name="Wang J."/>
            <person name="Shi W."/>
            <person name="Du L."/>
            <person name="Sun Y."/>
            <person name="Zhan W."/>
            <person name="Jiang J."/>
            <person name="Wang Q."/>
            <person name="Zhang B."/>
            <person name="Ji P."/>
            <person name="Sakyi L.B."/>
            <person name="Cui X."/>
            <person name="Yuan T."/>
            <person name="Jiang B."/>
            <person name="Yang W."/>
            <person name="Lam T.T.-Y."/>
            <person name="Chang Q."/>
            <person name="Ding S."/>
            <person name="Wang X."/>
            <person name="Zhu J."/>
            <person name="Ruan X."/>
            <person name="Zhao L."/>
            <person name="Wei J."/>
            <person name="Que T."/>
            <person name="Du C."/>
            <person name="Cheng J."/>
            <person name="Dai P."/>
            <person name="Han X."/>
            <person name="Huang E."/>
            <person name="Gao Y."/>
            <person name="Liu J."/>
            <person name="Shao H."/>
            <person name="Ye R."/>
            <person name="Li L."/>
            <person name="Wei W."/>
            <person name="Wang X."/>
            <person name="Wang C."/>
            <person name="Huo Q."/>
            <person name="Li W."/>
            <person name="Guo W."/>
            <person name="Chen H."/>
            <person name="Chen S."/>
            <person name="Zhou L."/>
            <person name="Zhou L."/>
            <person name="Ni X."/>
            <person name="Tian J."/>
            <person name="Zhou Y."/>
            <person name="Sheng Y."/>
            <person name="Liu T."/>
            <person name="Pan Y."/>
            <person name="Xia L."/>
            <person name="Li J."/>
            <person name="Zhao F."/>
            <person name="Cao W."/>
        </authorList>
    </citation>
    <scope>NUCLEOTIDE SEQUENCE</scope>
    <source>
        <strain evidence="1">Rmic-2018</strain>
        <tissue evidence="1">Larvae</tissue>
    </source>
</reference>
<dbReference type="Proteomes" id="UP000821866">
    <property type="component" value="Chromosome 10"/>
</dbReference>
<evidence type="ECO:0000313" key="2">
    <source>
        <dbReference type="Proteomes" id="UP000821866"/>
    </source>
</evidence>
<evidence type="ECO:0000313" key="1">
    <source>
        <dbReference type="EMBL" id="KAH8037074.1"/>
    </source>
</evidence>
<proteinExistence type="predicted"/>
<accession>A0A9J6ERP7</accession>
<dbReference type="SUPFAM" id="SSF52047">
    <property type="entry name" value="RNI-like"/>
    <property type="match status" value="1"/>
</dbReference>
<keyword evidence="2" id="KW-1185">Reference proteome</keyword>
<dbReference type="Gene3D" id="3.80.10.10">
    <property type="entry name" value="Ribonuclease Inhibitor"/>
    <property type="match status" value="1"/>
</dbReference>
<dbReference type="InterPro" id="IPR032675">
    <property type="entry name" value="LRR_dom_sf"/>
</dbReference>
<name>A0A9J6ERP7_RHIMP</name>
<sequence>MVSSFYIDEAAALRNVFKVIAACDHVTSVRLYLEFYDEQAYASLAAYVRGASSLKEIDLAIEIAYLDGEEDAVKGYDERQRSLSNLCKALSSNVEISTINFTSTIEIGNDDCQELADAALNNRHLHELSVNCMSESYVPVFLDRLLSRLAQCYNLLLLRVQTCDARDKLRDVQDILRRNCSLVERATRFVMGEHVPYCAHAFQVVSEEPALVFNV</sequence>
<dbReference type="EMBL" id="JABSTU010000002">
    <property type="protein sequence ID" value="KAH8037074.1"/>
    <property type="molecule type" value="Genomic_DNA"/>
</dbReference>
<gene>
    <name evidence="1" type="ORF">HPB51_008498</name>
</gene>
<organism evidence="1 2">
    <name type="scientific">Rhipicephalus microplus</name>
    <name type="common">Cattle tick</name>
    <name type="synonym">Boophilus microplus</name>
    <dbReference type="NCBI Taxonomy" id="6941"/>
    <lineage>
        <taxon>Eukaryota</taxon>
        <taxon>Metazoa</taxon>
        <taxon>Ecdysozoa</taxon>
        <taxon>Arthropoda</taxon>
        <taxon>Chelicerata</taxon>
        <taxon>Arachnida</taxon>
        <taxon>Acari</taxon>
        <taxon>Parasitiformes</taxon>
        <taxon>Ixodida</taxon>
        <taxon>Ixodoidea</taxon>
        <taxon>Ixodidae</taxon>
        <taxon>Rhipicephalinae</taxon>
        <taxon>Rhipicephalus</taxon>
        <taxon>Boophilus</taxon>
    </lineage>
</organism>